<gene>
    <name evidence="1" type="ORF">SMN809_LOCUS26821</name>
</gene>
<sequence length="141" mass="16055">FMGVQMLFGEKVVALGGDFRQVLPAIRKRSRCAMQSLLQQSKYLLFGLFSNILIKTQYASFTCIDVETFSRRAILCPRNKDVRLINERVSINLNNVEQMSFYATDSIKNDDGVDDHDLQVNILVEFLNTLNPSGLALYKLN</sequence>
<accession>A0A8S2U2I8</accession>
<evidence type="ECO:0000313" key="1">
    <source>
        <dbReference type="EMBL" id="CAF4317876.1"/>
    </source>
</evidence>
<dbReference type="Proteomes" id="UP000676336">
    <property type="component" value="Unassembled WGS sequence"/>
</dbReference>
<dbReference type="EMBL" id="CAJOBI010039612">
    <property type="protein sequence ID" value="CAF4317876.1"/>
    <property type="molecule type" value="Genomic_DNA"/>
</dbReference>
<feature type="non-terminal residue" evidence="1">
    <location>
        <position position="1"/>
    </location>
</feature>
<organism evidence="1 2">
    <name type="scientific">Rotaria magnacalcarata</name>
    <dbReference type="NCBI Taxonomy" id="392030"/>
    <lineage>
        <taxon>Eukaryota</taxon>
        <taxon>Metazoa</taxon>
        <taxon>Spiralia</taxon>
        <taxon>Gnathifera</taxon>
        <taxon>Rotifera</taxon>
        <taxon>Eurotatoria</taxon>
        <taxon>Bdelloidea</taxon>
        <taxon>Philodinida</taxon>
        <taxon>Philodinidae</taxon>
        <taxon>Rotaria</taxon>
    </lineage>
</organism>
<evidence type="ECO:0008006" key="3">
    <source>
        <dbReference type="Google" id="ProtNLM"/>
    </source>
</evidence>
<dbReference type="PANTHER" id="PTHR10492:SF57">
    <property type="entry name" value="ATP-DEPENDENT DNA HELICASE"/>
    <property type="match status" value="1"/>
</dbReference>
<evidence type="ECO:0000313" key="2">
    <source>
        <dbReference type="Proteomes" id="UP000676336"/>
    </source>
</evidence>
<dbReference type="AlphaFoldDB" id="A0A8S2U2I8"/>
<protein>
    <recommendedName>
        <fullName evidence="3">ATP-dependent DNA helicase</fullName>
    </recommendedName>
</protein>
<proteinExistence type="predicted"/>
<comment type="caution">
    <text evidence="1">The sequence shown here is derived from an EMBL/GenBank/DDBJ whole genome shotgun (WGS) entry which is preliminary data.</text>
</comment>
<dbReference type="PANTHER" id="PTHR10492">
    <property type="match status" value="1"/>
</dbReference>
<reference evidence="1" key="1">
    <citation type="submission" date="2021-02" db="EMBL/GenBank/DDBJ databases">
        <authorList>
            <person name="Nowell W R."/>
        </authorList>
    </citation>
    <scope>NUCLEOTIDE SEQUENCE</scope>
</reference>
<name>A0A8S2U2I8_9BILA</name>